<dbReference type="InterPro" id="IPR014729">
    <property type="entry name" value="Rossmann-like_a/b/a_fold"/>
</dbReference>
<comment type="function">
    <text evidence="7">Ligates lysine onto the cytidine present at position 34 of the AUA codon-specific tRNA(Ile) that contains the anticodon CAU, in an ATP-dependent manner. Cytidine is converted to lysidine, thus changing the amino acid specificity of the tRNA from methionine to isoleucine.</text>
</comment>
<evidence type="ECO:0000256" key="1">
    <source>
        <dbReference type="ARBA" id="ARBA00022490"/>
    </source>
</evidence>
<name>A0AAU8PNT5_CORPS</name>
<accession>A0AAU8PNT5</accession>
<dbReference type="InterPro" id="IPR012795">
    <property type="entry name" value="tRNA_Ile_lys_synt_N"/>
</dbReference>
<proteinExistence type="inferred from homology"/>
<feature type="domain" description="tRNA(Ile)-lysidine synthase substrate-binding" evidence="9">
    <location>
        <begin position="213"/>
        <end position="275"/>
    </location>
</feature>
<gene>
    <name evidence="7 10" type="primary">tilS</name>
    <name evidence="10" type="ORF">CP258_09305</name>
</gene>
<keyword evidence="5 7" id="KW-0067">ATP-binding</keyword>
<feature type="binding site" evidence="7">
    <location>
        <begin position="20"/>
        <end position="25"/>
    </location>
    <ligand>
        <name>ATP</name>
        <dbReference type="ChEBI" id="CHEBI:30616"/>
    </ligand>
</feature>
<dbReference type="PANTHER" id="PTHR43033">
    <property type="entry name" value="TRNA(ILE)-LYSIDINE SYNTHASE-RELATED"/>
    <property type="match status" value="1"/>
</dbReference>
<dbReference type="KEGG" id="coe:CP258_09305"/>
<dbReference type="Gene3D" id="3.40.50.620">
    <property type="entry name" value="HUPs"/>
    <property type="match status" value="1"/>
</dbReference>
<comment type="catalytic activity">
    <reaction evidence="6 7">
        <text>cytidine(34) in tRNA(Ile2) + L-lysine + ATP = lysidine(34) in tRNA(Ile2) + AMP + diphosphate + H(+)</text>
        <dbReference type="Rhea" id="RHEA:43744"/>
        <dbReference type="Rhea" id="RHEA-COMP:10625"/>
        <dbReference type="Rhea" id="RHEA-COMP:10670"/>
        <dbReference type="ChEBI" id="CHEBI:15378"/>
        <dbReference type="ChEBI" id="CHEBI:30616"/>
        <dbReference type="ChEBI" id="CHEBI:32551"/>
        <dbReference type="ChEBI" id="CHEBI:33019"/>
        <dbReference type="ChEBI" id="CHEBI:82748"/>
        <dbReference type="ChEBI" id="CHEBI:83665"/>
        <dbReference type="ChEBI" id="CHEBI:456215"/>
        <dbReference type="EC" id="6.3.4.19"/>
    </reaction>
</comment>
<keyword evidence="1 7" id="KW-0963">Cytoplasm</keyword>
<sequence>MACRVAVRAVTDRDVVVGLSGGPDSLALVAALVAEKYQVLAVCVDHDLQPGSDRVAEHAADTVRRLGAQATVVRVDVDRNGSLEANARRARYEALRKFGKPVVVGHTADDHAETLLLGALRGKAAGMLVQGAVWRPFLTVRRADTVGACEELGLEPWNDPHNNQREFRRVAIRQQVLPLLADIIGGDPVPALARAATNIAHDDEALHVSDATLEELEAAHPAFRRRYLTAFLHKNGAPVTGANIDAIERLVTDWHGQGGIAVGNGLEVIRKDGKLLSKER</sequence>
<dbReference type="NCBIfam" id="TIGR02432">
    <property type="entry name" value="lysidine_TilS_N"/>
    <property type="match status" value="1"/>
</dbReference>
<dbReference type="SUPFAM" id="SSF52402">
    <property type="entry name" value="Adenine nucleotide alpha hydrolases-like"/>
    <property type="match status" value="1"/>
</dbReference>
<dbReference type="GO" id="GO:0005737">
    <property type="term" value="C:cytoplasm"/>
    <property type="evidence" value="ECO:0007669"/>
    <property type="project" value="UniProtKB-SubCell"/>
</dbReference>
<comment type="similarity">
    <text evidence="7">Belongs to the tRNA(Ile)-lysidine synthase family.</text>
</comment>
<comment type="domain">
    <text evidence="7">The N-terminal region contains the highly conserved SGGXDS motif, predicted to be a P-loop motif involved in ATP binding.</text>
</comment>
<dbReference type="Pfam" id="PF09179">
    <property type="entry name" value="TilS"/>
    <property type="match status" value="1"/>
</dbReference>
<dbReference type="HAMAP" id="MF_01161">
    <property type="entry name" value="tRNA_Ile_lys_synt"/>
    <property type="match status" value="1"/>
</dbReference>
<keyword evidence="3 7" id="KW-0819">tRNA processing</keyword>
<keyword evidence="4 7" id="KW-0547">Nucleotide-binding</keyword>
<dbReference type="InterPro" id="IPR015262">
    <property type="entry name" value="tRNA_Ile_lys_synt_subst-bd"/>
</dbReference>
<dbReference type="InterPro" id="IPR011063">
    <property type="entry name" value="TilS/TtcA_N"/>
</dbReference>
<dbReference type="GO" id="GO:0006400">
    <property type="term" value="P:tRNA modification"/>
    <property type="evidence" value="ECO:0007669"/>
    <property type="project" value="UniProtKB-UniRule"/>
</dbReference>
<evidence type="ECO:0000256" key="2">
    <source>
        <dbReference type="ARBA" id="ARBA00022598"/>
    </source>
</evidence>
<dbReference type="InterPro" id="IPR012094">
    <property type="entry name" value="tRNA_Ile_lys_synt"/>
</dbReference>
<reference evidence="10 11" key="1">
    <citation type="journal article" date="2013" name="J. Biotechnol.">
        <title>Genome sequence of Corynebacterium pseudotuberculosis biovar equi strain 258 and prediction of antigenic targets to improve biotechnological vaccine production.</title>
        <authorList>
            <person name="Soares S.C."/>
            <person name="Trost E."/>
            <person name="Ramos R.T."/>
            <person name="Carneiro A.R."/>
            <person name="Santos A.R."/>
            <person name="Pinto A.C."/>
            <person name="Barbosa E."/>
            <person name="Aburjaile F."/>
            <person name="Ali A."/>
            <person name="Diniz C.A."/>
            <person name="Hassan S.S."/>
            <person name="Fiaux K."/>
            <person name="Guimaraes L.C."/>
            <person name="Bakhtiar S.M."/>
            <person name="Pereira U."/>
            <person name="Almeida S.S."/>
            <person name="Abreu V.A."/>
            <person name="Rocha F.S."/>
            <person name="Dorella F.A."/>
            <person name="Miyoshi A."/>
            <person name="Silva A."/>
            <person name="Azevedo V."/>
            <person name="Tauch A."/>
        </authorList>
    </citation>
    <scope>NUCLEOTIDE SEQUENCE [LARGE SCALE GENOMIC DNA]</scope>
    <source>
        <strain evidence="10 11">258</strain>
    </source>
</reference>
<comment type="subcellular location">
    <subcellularLocation>
        <location evidence="7">Cytoplasm</location>
    </subcellularLocation>
</comment>
<dbReference type="GO" id="GO:0005524">
    <property type="term" value="F:ATP binding"/>
    <property type="evidence" value="ECO:0007669"/>
    <property type="project" value="UniProtKB-UniRule"/>
</dbReference>
<protein>
    <recommendedName>
        <fullName evidence="7">tRNA(Ile)-lysidine synthase</fullName>
        <ecNumber evidence="7">6.3.4.19</ecNumber>
    </recommendedName>
    <alternativeName>
        <fullName evidence="7">tRNA(Ile)-2-lysyl-cytidine synthase</fullName>
    </alternativeName>
    <alternativeName>
        <fullName evidence="7">tRNA(Ile)-lysidine synthetase</fullName>
    </alternativeName>
</protein>
<evidence type="ECO:0000256" key="6">
    <source>
        <dbReference type="ARBA" id="ARBA00048539"/>
    </source>
</evidence>
<evidence type="ECO:0000259" key="8">
    <source>
        <dbReference type="Pfam" id="PF01171"/>
    </source>
</evidence>
<dbReference type="PANTHER" id="PTHR43033:SF1">
    <property type="entry name" value="TRNA(ILE)-LYSIDINE SYNTHASE-RELATED"/>
    <property type="match status" value="1"/>
</dbReference>
<evidence type="ECO:0000313" key="10">
    <source>
        <dbReference type="EMBL" id="AFK17434.1"/>
    </source>
</evidence>
<keyword evidence="2 7" id="KW-0436">Ligase</keyword>
<dbReference type="GO" id="GO:0032267">
    <property type="term" value="F:tRNA(Ile)-lysidine synthase activity"/>
    <property type="evidence" value="ECO:0007669"/>
    <property type="project" value="UniProtKB-EC"/>
</dbReference>
<dbReference type="Pfam" id="PF01171">
    <property type="entry name" value="ATP_bind_3"/>
    <property type="match status" value="1"/>
</dbReference>
<evidence type="ECO:0000256" key="5">
    <source>
        <dbReference type="ARBA" id="ARBA00022840"/>
    </source>
</evidence>
<dbReference type="AlphaFoldDB" id="A0AAU8PNT5"/>
<dbReference type="EC" id="6.3.4.19" evidence="7"/>
<dbReference type="EMBL" id="CP003540">
    <property type="protein sequence ID" value="AFK17434.1"/>
    <property type="molecule type" value="Genomic_DNA"/>
</dbReference>
<dbReference type="CDD" id="cd01992">
    <property type="entry name" value="TilS_N"/>
    <property type="match status" value="1"/>
</dbReference>
<evidence type="ECO:0000256" key="7">
    <source>
        <dbReference type="HAMAP-Rule" id="MF_01161"/>
    </source>
</evidence>
<evidence type="ECO:0000256" key="4">
    <source>
        <dbReference type="ARBA" id="ARBA00022741"/>
    </source>
</evidence>
<feature type="domain" description="tRNA(Ile)-lysidine/2-thiocytidine synthase N-terminal" evidence="8">
    <location>
        <begin position="15"/>
        <end position="175"/>
    </location>
</feature>
<evidence type="ECO:0000259" key="9">
    <source>
        <dbReference type="Pfam" id="PF09179"/>
    </source>
</evidence>
<dbReference type="Proteomes" id="UP000006465">
    <property type="component" value="Chromosome"/>
</dbReference>
<evidence type="ECO:0000256" key="3">
    <source>
        <dbReference type="ARBA" id="ARBA00022694"/>
    </source>
</evidence>
<dbReference type="RefSeq" id="WP_014367630.1">
    <property type="nucleotide sequence ID" value="NC_017945.3"/>
</dbReference>
<evidence type="ECO:0000313" key="11">
    <source>
        <dbReference type="Proteomes" id="UP000006465"/>
    </source>
</evidence>
<organism evidence="10 11">
    <name type="scientific">Corynebacterium pseudotuberculosis 258</name>
    <dbReference type="NCBI Taxonomy" id="1168865"/>
    <lineage>
        <taxon>Bacteria</taxon>
        <taxon>Bacillati</taxon>
        <taxon>Actinomycetota</taxon>
        <taxon>Actinomycetes</taxon>
        <taxon>Mycobacteriales</taxon>
        <taxon>Corynebacteriaceae</taxon>
        <taxon>Corynebacterium</taxon>
    </lineage>
</organism>